<accession>A0A1B0D6Q4</accession>
<organism evidence="1 2">
    <name type="scientific">Phlebotomus papatasi</name>
    <name type="common">Sandfly</name>
    <dbReference type="NCBI Taxonomy" id="29031"/>
    <lineage>
        <taxon>Eukaryota</taxon>
        <taxon>Metazoa</taxon>
        <taxon>Ecdysozoa</taxon>
        <taxon>Arthropoda</taxon>
        <taxon>Hexapoda</taxon>
        <taxon>Insecta</taxon>
        <taxon>Pterygota</taxon>
        <taxon>Neoptera</taxon>
        <taxon>Endopterygota</taxon>
        <taxon>Diptera</taxon>
        <taxon>Nematocera</taxon>
        <taxon>Psychodoidea</taxon>
        <taxon>Psychodidae</taxon>
        <taxon>Phlebotomus</taxon>
        <taxon>Phlebotomus</taxon>
    </lineage>
</organism>
<keyword evidence="2" id="KW-1185">Reference proteome</keyword>
<dbReference type="EnsemblMetazoa" id="PPAI003163-RA">
    <property type="protein sequence ID" value="PPAI003163-PA"/>
    <property type="gene ID" value="PPAI003163"/>
</dbReference>
<dbReference type="EMBL" id="AJVK01012112">
    <property type="status" value="NOT_ANNOTATED_CDS"/>
    <property type="molecule type" value="Genomic_DNA"/>
</dbReference>
<dbReference type="AlphaFoldDB" id="A0A1B0D6Q4"/>
<protein>
    <submittedName>
        <fullName evidence="1">Uncharacterized protein</fullName>
    </submittedName>
</protein>
<sequence>MILLDKTRKSNKKNYERAATCIHLKKIYRRKLCRYDLLHVREIHFQTRKQHLAESESDHRDFQAQTETYQSRTRRSVEHGTDSYATVAIDVVQAEKRILSEFGPKACVLEEPCRIHAWKAVPGEQPDWNDILR</sequence>
<evidence type="ECO:0000313" key="2">
    <source>
        <dbReference type="Proteomes" id="UP000092462"/>
    </source>
</evidence>
<reference evidence="1" key="1">
    <citation type="submission" date="2022-08" db="UniProtKB">
        <authorList>
            <consortium name="EnsemblMetazoa"/>
        </authorList>
    </citation>
    <scope>IDENTIFICATION</scope>
    <source>
        <strain evidence="1">Israel</strain>
    </source>
</reference>
<dbReference type="VEuPathDB" id="VectorBase:PPAPM1_003111"/>
<dbReference type="Proteomes" id="UP000092462">
    <property type="component" value="Unassembled WGS sequence"/>
</dbReference>
<name>A0A1B0D6Q4_PHLPP</name>
<dbReference type="VEuPathDB" id="VectorBase:PPAI003163"/>
<evidence type="ECO:0000313" key="1">
    <source>
        <dbReference type="EnsemblMetazoa" id="PPAI003163-PA"/>
    </source>
</evidence>
<proteinExistence type="predicted"/>